<gene>
    <name evidence="2" type="ORF">CDH04_03595</name>
    <name evidence="3" type="ORF">FZC43_03595</name>
</gene>
<dbReference type="Proteomes" id="UP000681131">
    <property type="component" value="Chromosome"/>
</dbReference>
<dbReference type="AlphaFoldDB" id="A0A2Z4XXQ2"/>
<dbReference type="KEGG" id="fad:CDH04_03595"/>
<sequence>MIMYHQCGELVIFKWRIYMKLPQSSRLTYRLISRSEEDRKLLETLDTNPINREFFPNGALDKHQIPTMVERFVGGYGKYQTPVFLVFDKQENFIGRAGFAYTEELDVVEMGYVLDYKFWGKGYATEIANTLLEWARSSLEYKEVFAFTGVDHIASITIMKKTGMEYVETRTLKGIECVLYKKNL</sequence>
<keyword evidence="5" id="KW-1185">Reference proteome</keyword>
<dbReference type="EMBL" id="CP043424">
    <property type="protein sequence ID" value="QIW11781.1"/>
    <property type="molecule type" value="Genomic_DNA"/>
</dbReference>
<dbReference type="Gene3D" id="3.40.630.30">
    <property type="match status" value="1"/>
</dbReference>
<reference evidence="3 5" key="2">
    <citation type="submission" date="2019-08" db="EMBL/GenBank/DDBJ databases">
        <title>Complete genome sequences of Francisella adeliensis (FSC1325 and FSC1326).</title>
        <authorList>
            <person name="Ohrman C."/>
            <person name="Uneklint I."/>
            <person name="Vallesi A."/>
            <person name="Karlsson L."/>
            <person name="Sjodin A."/>
        </authorList>
    </citation>
    <scope>NUCLEOTIDE SEQUENCE [LARGE SCALE GENOMIC DNA]</scope>
    <source>
        <strain evidence="3 5">FSC1325</strain>
    </source>
</reference>
<dbReference type="PROSITE" id="PS51186">
    <property type="entry name" value="GNAT"/>
    <property type="match status" value="1"/>
</dbReference>
<dbReference type="EMBL" id="CP021781">
    <property type="protein sequence ID" value="AXA33549.1"/>
    <property type="molecule type" value="Genomic_DNA"/>
</dbReference>
<evidence type="ECO:0000313" key="3">
    <source>
        <dbReference type="EMBL" id="QIW11781.1"/>
    </source>
</evidence>
<dbReference type="GO" id="GO:0016747">
    <property type="term" value="F:acyltransferase activity, transferring groups other than amino-acyl groups"/>
    <property type="evidence" value="ECO:0007669"/>
    <property type="project" value="InterPro"/>
</dbReference>
<dbReference type="OrthoDB" id="9801656at2"/>
<dbReference type="PANTHER" id="PTHR43792:SF10">
    <property type="entry name" value="N-ACETYLTRANSFERASE DOMAIN-CONTAINING PROTEIN"/>
    <property type="match status" value="1"/>
</dbReference>
<protein>
    <submittedName>
        <fullName evidence="3">GNAT family N-acetyltransferase</fullName>
    </submittedName>
</protein>
<accession>A0A2Z4XXQ2</accession>
<dbReference type="InterPro" id="IPR000182">
    <property type="entry name" value="GNAT_dom"/>
</dbReference>
<dbReference type="PANTHER" id="PTHR43792">
    <property type="entry name" value="GNAT FAMILY, PUTATIVE (AFU_ORTHOLOGUE AFUA_3G00765)-RELATED-RELATED"/>
    <property type="match status" value="1"/>
</dbReference>
<dbReference type="Proteomes" id="UP000251120">
    <property type="component" value="Chromosome"/>
</dbReference>
<evidence type="ECO:0000259" key="1">
    <source>
        <dbReference type="PROSITE" id="PS51186"/>
    </source>
</evidence>
<name>A0A2Z4XXQ2_9GAMM</name>
<dbReference type="Pfam" id="PF13302">
    <property type="entry name" value="Acetyltransf_3"/>
    <property type="match status" value="1"/>
</dbReference>
<proteinExistence type="predicted"/>
<dbReference type="InterPro" id="IPR016181">
    <property type="entry name" value="Acyl_CoA_acyltransferase"/>
</dbReference>
<reference evidence="2 4" key="1">
    <citation type="submission" date="2017-06" db="EMBL/GenBank/DDBJ databases">
        <title>Complete genome of Francisella adeliensis.</title>
        <authorList>
            <person name="Vallesi A."/>
            <person name="Sjodin A."/>
        </authorList>
    </citation>
    <scope>NUCLEOTIDE SEQUENCE [LARGE SCALE GENOMIC DNA]</scope>
    <source>
        <strain evidence="2 4">FDC440</strain>
    </source>
</reference>
<dbReference type="SUPFAM" id="SSF55729">
    <property type="entry name" value="Acyl-CoA N-acyltransferases (Nat)"/>
    <property type="match status" value="1"/>
</dbReference>
<evidence type="ECO:0000313" key="4">
    <source>
        <dbReference type="Proteomes" id="UP000251120"/>
    </source>
</evidence>
<organism evidence="2 4">
    <name type="scientific">Francisella adeliensis</name>
    <dbReference type="NCBI Taxonomy" id="2007306"/>
    <lineage>
        <taxon>Bacteria</taxon>
        <taxon>Pseudomonadati</taxon>
        <taxon>Pseudomonadota</taxon>
        <taxon>Gammaproteobacteria</taxon>
        <taxon>Thiotrichales</taxon>
        <taxon>Francisellaceae</taxon>
        <taxon>Francisella</taxon>
    </lineage>
</organism>
<evidence type="ECO:0000313" key="2">
    <source>
        <dbReference type="EMBL" id="AXA33549.1"/>
    </source>
</evidence>
<dbReference type="InterPro" id="IPR051531">
    <property type="entry name" value="N-acetyltransferase"/>
</dbReference>
<evidence type="ECO:0000313" key="5">
    <source>
        <dbReference type="Proteomes" id="UP000681131"/>
    </source>
</evidence>
<feature type="domain" description="N-acetyltransferase" evidence="1">
    <location>
        <begin position="27"/>
        <end position="184"/>
    </location>
</feature>